<name>A0ACC0BQD8_CATRO</name>
<proteinExistence type="predicted"/>
<sequence>MAISWILVVQFLLEILKASAAAAAAVPAIIVFGDSSVDSGNNNYISTVAKSNFQPYGRDFNNGKPTGRFSNGRIPTDFISDAFRQGIKPTIPAYLDPACNISDFSTGVCFASAGTGYDNVTSNVLSVIPIWKQLEYYKEYQSRLRSYLGESEAEKILSEALYMISMGTNDFLENYYVLPVRPAQYSVEEYQKFLADIARNFIIGLYQLGGRKISLAGLSPIGCLPLERNRNILLGGACIENYNNVARQFNQKLQELVANLNKELAGIQLVFSNPYGIFSEIIQNPNAFGFENEATACCGTGTYEMSYMCDRYNPFTCQDANKYVFWDSFHPTEKTNGILAYYAVMNSLSTFWR</sequence>
<dbReference type="EMBL" id="CM044703">
    <property type="protein sequence ID" value="KAI5674758.1"/>
    <property type="molecule type" value="Genomic_DNA"/>
</dbReference>
<protein>
    <submittedName>
        <fullName evidence="1">Uncharacterized protein</fullName>
    </submittedName>
</protein>
<comment type="caution">
    <text evidence="1">The sequence shown here is derived from an EMBL/GenBank/DDBJ whole genome shotgun (WGS) entry which is preliminary data.</text>
</comment>
<evidence type="ECO:0000313" key="1">
    <source>
        <dbReference type="EMBL" id="KAI5674758.1"/>
    </source>
</evidence>
<gene>
    <name evidence="1" type="ORF">M9H77_15122</name>
</gene>
<accession>A0ACC0BQD8</accession>
<dbReference type="Proteomes" id="UP001060085">
    <property type="component" value="Linkage Group LG03"/>
</dbReference>
<keyword evidence="2" id="KW-1185">Reference proteome</keyword>
<reference evidence="2" key="1">
    <citation type="journal article" date="2023" name="Nat. Plants">
        <title>Single-cell RNA sequencing provides a high-resolution roadmap for understanding the multicellular compartmentation of specialized metabolism.</title>
        <authorList>
            <person name="Sun S."/>
            <person name="Shen X."/>
            <person name="Li Y."/>
            <person name="Li Y."/>
            <person name="Wang S."/>
            <person name="Li R."/>
            <person name="Zhang H."/>
            <person name="Shen G."/>
            <person name="Guo B."/>
            <person name="Wei J."/>
            <person name="Xu J."/>
            <person name="St-Pierre B."/>
            <person name="Chen S."/>
            <person name="Sun C."/>
        </authorList>
    </citation>
    <scope>NUCLEOTIDE SEQUENCE [LARGE SCALE GENOMIC DNA]</scope>
</reference>
<organism evidence="1 2">
    <name type="scientific">Catharanthus roseus</name>
    <name type="common">Madagascar periwinkle</name>
    <name type="synonym">Vinca rosea</name>
    <dbReference type="NCBI Taxonomy" id="4058"/>
    <lineage>
        <taxon>Eukaryota</taxon>
        <taxon>Viridiplantae</taxon>
        <taxon>Streptophyta</taxon>
        <taxon>Embryophyta</taxon>
        <taxon>Tracheophyta</taxon>
        <taxon>Spermatophyta</taxon>
        <taxon>Magnoliopsida</taxon>
        <taxon>eudicotyledons</taxon>
        <taxon>Gunneridae</taxon>
        <taxon>Pentapetalae</taxon>
        <taxon>asterids</taxon>
        <taxon>lamiids</taxon>
        <taxon>Gentianales</taxon>
        <taxon>Apocynaceae</taxon>
        <taxon>Rauvolfioideae</taxon>
        <taxon>Vinceae</taxon>
        <taxon>Catharanthinae</taxon>
        <taxon>Catharanthus</taxon>
    </lineage>
</organism>
<evidence type="ECO:0000313" key="2">
    <source>
        <dbReference type="Proteomes" id="UP001060085"/>
    </source>
</evidence>